<proteinExistence type="inferred from homology"/>
<feature type="binding site" evidence="7">
    <location>
        <position position="356"/>
    </location>
    <ligand>
        <name>substrate</name>
    </ligand>
</feature>
<dbReference type="AlphaFoldDB" id="A0AAD5SJ67"/>
<dbReference type="EMBL" id="JADGJD010000122">
    <property type="protein sequence ID" value="KAJ3054671.1"/>
    <property type="molecule type" value="Genomic_DNA"/>
</dbReference>
<accession>A0AAD5SJ67</accession>
<dbReference type="InterPro" id="IPR001524">
    <property type="entry name" value="Glyco_hydro_6_CS"/>
</dbReference>
<keyword evidence="1 9" id="KW-0378">Hydrolase</keyword>
<comment type="similarity">
    <text evidence="9">Belongs to the glycosyl hydrolase family 6.</text>
</comment>
<feature type="binding site" evidence="7">
    <location>
        <position position="83"/>
    </location>
    <ligand>
        <name>substrate</name>
    </ligand>
</feature>
<comment type="caution">
    <text evidence="10">The sequence shown here is derived from an EMBL/GenBank/DDBJ whole genome shotgun (WGS) entry which is preliminary data.</text>
</comment>
<feature type="chain" id="PRO_5041768720" description="Glucanase" evidence="9">
    <location>
        <begin position="17"/>
        <end position="403"/>
    </location>
</feature>
<dbReference type="InterPro" id="IPR016288">
    <property type="entry name" value="Beta_cellobiohydrolase"/>
</dbReference>
<dbReference type="GO" id="GO:0004553">
    <property type="term" value="F:hydrolase activity, hydrolyzing O-glycosyl compounds"/>
    <property type="evidence" value="ECO:0007669"/>
    <property type="project" value="InterPro"/>
</dbReference>
<dbReference type="PIRSF" id="PIRSF001100">
    <property type="entry name" value="Beta_cellobiohydrolase"/>
    <property type="match status" value="1"/>
</dbReference>
<feature type="binding site" evidence="7">
    <location>
        <position position="352"/>
    </location>
    <ligand>
        <name>substrate</name>
    </ligand>
</feature>
<feature type="active site" evidence="8">
    <location>
        <position position="123"/>
    </location>
</feature>
<evidence type="ECO:0000256" key="1">
    <source>
        <dbReference type="ARBA" id="ARBA00022801"/>
    </source>
</evidence>
<feature type="binding site" evidence="7">
    <location>
        <position position="261"/>
    </location>
    <ligand>
        <name>substrate</name>
    </ligand>
</feature>
<dbReference type="GO" id="GO:0030245">
    <property type="term" value="P:cellulose catabolic process"/>
    <property type="evidence" value="ECO:0007669"/>
    <property type="project" value="UniProtKB-KW"/>
</dbReference>
<evidence type="ECO:0000256" key="9">
    <source>
        <dbReference type="RuleBase" id="RU361186"/>
    </source>
</evidence>
<dbReference type="PROSITE" id="PS00655">
    <property type="entry name" value="GLYCOSYL_HYDROL_F6_1"/>
    <property type="match status" value="1"/>
</dbReference>
<feature type="binding site" evidence="7">
    <location>
        <position position="225"/>
    </location>
    <ligand>
        <name>substrate</name>
    </ligand>
</feature>
<reference evidence="10" key="1">
    <citation type="submission" date="2020-05" db="EMBL/GenBank/DDBJ databases">
        <title>Phylogenomic resolution of chytrid fungi.</title>
        <authorList>
            <person name="Stajich J.E."/>
            <person name="Amses K."/>
            <person name="Simmons R."/>
            <person name="Seto K."/>
            <person name="Myers J."/>
            <person name="Bonds A."/>
            <person name="Quandt C.A."/>
            <person name="Barry K."/>
            <person name="Liu P."/>
            <person name="Grigoriev I."/>
            <person name="Longcore J.E."/>
            <person name="James T.Y."/>
        </authorList>
    </citation>
    <scope>NUCLEOTIDE SEQUENCE</scope>
    <source>
        <strain evidence="10">JEL0318</strain>
    </source>
</reference>
<keyword evidence="5 9" id="KW-0624">Polysaccharide degradation</keyword>
<dbReference type="PRINTS" id="PR00733">
    <property type="entry name" value="GLHYDRLASE6"/>
</dbReference>
<evidence type="ECO:0000256" key="7">
    <source>
        <dbReference type="PIRSR" id="PIRSR001100-2"/>
    </source>
</evidence>
<evidence type="ECO:0000313" key="11">
    <source>
        <dbReference type="Proteomes" id="UP001212841"/>
    </source>
</evidence>
<dbReference type="Gene3D" id="3.20.20.40">
    <property type="entry name" value="1, 4-beta cellobiohydrolase"/>
    <property type="match status" value="1"/>
</dbReference>
<feature type="active site" description="Proton acceptor" evidence="6">
    <location>
        <position position="358"/>
    </location>
</feature>
<protein>
    <recommendedName>
        <fullName evidence="9">Glucanase</fullName>
        <ecNumber evidence="9">3.2.1.-</ecNumber>
    </recommendedName>
</protein>
<dbReference type="InterPro" id="IPR036434">
    <property type="entry name" value="Beta_cellobiohydrolase_sf"/>
</dbReference>
<dbReference type="Pfam" id="PF01341">
    <property type="entry name" value="Glyco_hydro_6"/>
    <property type="match status" value="1"/>
</dbReference>
<keyword evidence="11" id="KW-1185">Reference proteome</keyword>
<dbReference type="PANTHER" id="PTHR34876:SF10">
    <property type="entry name" value="GLUCANASE"/>
    <property type="match status" value="1"/>
</dbReference>
<evidence type="ECO:0000256" key="3">
    <source>
        <dbReference type="ARBA" id="ARBA00023277"/>
    </source>
</evidence>
<keyword evidence="4 9" id="KW-0326">Glycosidase</keyword>
<evidence type="ECO:0000256" key="8">
    <source>
        <dbReference type="PROSITE-ProRule" id="PRU10056"/>
    </source>
</evidence>
<evidence type="ECO:0000256" key="5">
    <source>
        <dbReference type="ARBA" id="ARBA00023326"/>
    </source>
</evidence>
<dbReference type="EC" id="3.2.1.-" evidence="9"/>
<keyword evidence="2 9" id="KW-0136">Cellulose degradation</keyword>
<keyword evidence="3 9" id="KW-0119">Carbohydrate metabolism</keyword>
<evidence type="ECO:0000256" key="4">
    <source>
        <dbReference type="ARBA" id="ARBA00023295"/>
    </source>
</evidence>
<feature type="signal peptide" evidence="9">
    <location>
        <begin position="1"/>
        <end position="16"/>
    </location>
</feature>
<organism evidence="10 11">
    <name type="scientific">Rhizophlyctis rosea</name>
    <dbReference type="NCBI Taxonomy" id="64517"/>
    <lineage>
        <taxon>Eukaryota</taxon>
        <taxon>Fungi</taxon>
        <taxon>Fungi incertae sedis</taxon>
        <taxon>Chytridiomycota</taxon>
        <taxon>Chytridiomycota incertae sedis</taxon>
        <taxon>Chytridiomycetes</taxon>
        <taxon>Rhizophlyctidales</taxon>
        <taxon>Rhizophlyctidaceae</taxon>
        <taxon>Rhizophlyctis</taxon>
    </lineage>
</organism>
<name>A0AAD5SJ67_9FUNG</name>
<feature type="active site" description="Proton donor" evidence="6">
    <location>
        <position position="171"/>
    </location>
</feature>
<evidence type="ECO:0000313" key="10">
    <source>
        <dbReference type="EMBL" id="KAJ3054671.1"/>
    </source>
</evidence>
<feature type="binding site" evidence="7">
    <location>
        <position position="324"/>
    </location>
    <ligand>
        <name>substrate</name>
    </ligand>
</feature>
<evidence type="ECO:0000256" key="6">
    <source>
        <dbReference type="PIRSR" id="PIRSR001100-1"/>
    </source>
</evidence>
<sequence>MKVAAAFAGLLAVASASPQYVKTPAAPKNGNGINPFEGTEYYVNARFQKTVDSSIKQFEKAGEKNLVKASKVVRDISTFVWIDTIASIKEKLDVVLPDAAKKAKSSKKPVLLPLVVYNLPERDCSAKASAGELYVAQNGVAKYKKYVDDIASRLAKYQGKNIKFAISIEPDSLPNLVTNVDNPATPEVEGVPKCDAAGPYYKDLIAYTIKKLQFPDVTLYLDAAHGNWLGWNMKGAADIYTEVLKKAAPATIRGYTINVSNYNPVNGDPLEPRVQWNPAYDEAHFALEFGNLLKNNYSAPHQFVIDTARNGGWPIKEWTAGAQWCNIKGAGIGARPSAVNVLPNVDAFAWVKTPGESDGTSDSTAERFDETCAKEPALQPAPEAGAWFHEQFKMLLLNSKPAL</sequence>
<gene>
    <name evidence="10" type="ORF">HK097_001151</name>
</gene>
<evidence type="ECO:0000256" key="2">
    <source>
        <dbReference type="ARBA" id="ARBA00023001"/>
    </source>
</evidence>
<keyword evidence="9" id="KW-0732">Signal</keyword>
<dbReference type="Proteomes" id="UP001212841">
    <property type="component" value="Unassembled WGS sequence"/>
</dbReference>
<feature type="binding site" evidence="7">
    <location>
        <position position="81"/>
    </location>
    <ligand>
        <name>substrate</name>
    </ligand>
</feature>
<dbReference type="PANTHER" id="PTHR34876">
    <property type="match status" value="1"/>
</dbReference>
<feature type="binding site" evidence="7">
    <location>
        <position position="228"/>
    </location>
    <ligand>
        <name>substrate</name>
    </ligand>
</feature>
<dbReference type="SUPFAM" id="SSF51989">
    <property type="entry name" value="Glycosyl hydrolases family 6, cellulases"/>
    <property type="match status" value="1"/>
</dbReference>